<dbReference type="Pfam" id="PF13302">
    <property type="entry name" value="Acetyltransf_3"/>
    <property type="match status" value="1"/>
</dbReference>
<dbReference type="Gene3D" id="3.40.630.30">
    <property type="match status" value="1"/>
</dbReference>
<keyword evidence="3" id="KW-0808">Transferase</keyword>
<name>A0A1I5BLH8_9PSEU</name>
<dbReference type="InterPro" id="IPR000182">
    <property type="entry name" value="GNAT_dom"/>
</dbReference>
<reference evidence="2 5" key="2">
    <citation type="submission" date="2018-10" db="EMBL/GenBank/DDBJ databases">
        <title>Sequencing the genomes of 1000 actinobacteria strains.</title>
        <authorList>
            <person name="Klenk H.-P."/>
        </authorList>
    </citation>
    <scope>NUCLEOTIDE SEQUENCE [LARGE SCALE GENOMIC DNA]</scope>
    <source>
        <strain evidence="2 5">DSM 45119</strain>
    </source>
</reference>
<dbReference type="Proteomes" id="UP000199398">
    <property type="component" value="Unassembled WGS sequence"/>
</dbReference>
<accession>A0A1I5BLH8</accession>
<evidence type="ECO:0000313" key="4">
    <source>
        <dbReference type="Proteomes" id="UP000199398"/>
    </source>
</evidence>
<reference evidence="3 4" key="1">
    <citation type="submission" date="2016-10" db="EMBL/GenBank/DDBJ databases">
        <authorList>
            <person name="de Groot N.N."/>
        </authorList>
    </citation>
    <scope>NUCLEOTIDE SEQUENCE [LARGE SCALE GENOMIC DNA]</scope>
    <source>
        <strain evidence="3 4">CPCC 201259</strain>
    </source>
</reference>
<dbReference type="GO" id="GO:0016747">
    <property type="term" value="F:acyltransferase activity, transferring groups other than amino-acyl groups"/>
    <property type="evidence" value="ECO:0007669"/>
    <property type="project" value="InterPro"/>
</dbReference>
<dbReference type="RefSeq" id="WP_093154180.1">
    <property type="nucleotide sequence ID" value="NZ_FOUP01000006.1"/>
</dbReference>
<dbReference type="PROSITE" id="PS51186">
    <property type="entry name" value="GNAT"/>
    <property type="match status" value="1"/>
</dbReference>
<dbReference type="SUPFAM" id="SSF55729">
    <property type="entry name" value="Acyl-CoA N-acyltransferases (Nat)"/>
    <property type="match status" value="1"/>
</dbReference>
<protein>
    <submittedName>
        <fullName evidence="3">Protein N-acetyltransferase, RimJ/RimL family</fullName>
    </submittedName>
    <submittedName>
        <fullName evidence="2">RimJ/RimL family protein N-acetyltransferase</fullName>
    </submittedName>
</protein>
<organism evidence="3 4">
    <name type="scientific">Saccharopolyspora antimicrobica</name>
    <dbReference type="NCBI Taxonomy" id="455193"/>
    <lineage>
        <taxon>Bacteria</taxon>
        <taxon>Bacillati</taxon>
        <taxon>Actinomycetota</taxon>
        <taxon>Actinomycetes</taxon>
        <taxon>Pseudonocardiales</taxon>
        <taxon>Pseudonocardiaceae</taxon>
        <taxon>Saccharopolyspora</taxon>
    </lineage>
</organism>
<gene>
    <name evidence="2" type="ORF">ATL45_5025</name>
    <name evidence="3" type="ORF">SAMN05421805_106300</name>
</gene>
<evidence type="ECO:0000259" key="1">
    <source>
        <dbReference type="PROSITE" id="PS51186"/>
    </source>
</evidence>
<sequence>MDAFLTTERLVLREFRADDVDLVLELNGDPAVMRYIFAGPPLTRSEVVEKMLPGYLSCYEKFGGLGRWAVLERATERFIGLFILQPAEGRPSDEAELGYRFHRSAWGKGYATEGAIALLDKGFADFGLRRIFAQAMVVNPGSRRVMEKAGMRYVRTFLQEDWPGDPIEGEEHGDVEYELTRDEWLAQKR</sequence>
<dbReference type="Proteomes" id="UP000270697">
    <property type="component" value="Unassembled WGS sequence"/>
</dbReference>
<dbReference type="STRING" id="455193.SAMN05421805_106300"/>
<proteinExistence type="predicted"/>
<dbReference type="PANTHER" id="PTHR43792:SF1">
    <property type="entry name" value="N-ACETYLTRANSFERASE DOMAIN-CONTAINING PROTEIN"/>
    <property type="match status" value="1"/>
</dbReference>
<dbReference type="OrthoDB" id="3533156at2"/>
<dbReference type="PANTHER" id="PTHR43792">
    <property type="entry name" value="GNAT FAMILY, PUTATIVE (AFU_ORTHOLOGUE AFUA_3G00765)-RELATED-RELATED"/>
    <property type="match status" value="1"/>
</dbReference>
<evidence type="ECO:0000313" key="3">
    <source>
        <dbReference type="EMBL" id="SFN75512.1"/>
    </source>
</evidence>
<dbReference type="EMBL" id="RBXX01000002">
    <property type="protein sequence ID" value="RKT86647.1"/>
    <property type="molecule type" value="Genomic_DNA"/>
</dbReference>
<dbReference type="InterPro" id="IPR016181">
    <property type="entry name" value="Acyl_CoA_acyltransferase"/>
</dbReference>
<evidence type="ECO:0000313" key="2">
    <source>
        <dbReference type="EMBL" id="RKT86647.1"/>
    </source>
</evidence>
<evidence type="ECO:0000313" key="5">
    <source>
        <dbReference type="Proteomes" id="UP000270697"/>
    </source>
</evidence>
<keyword evidence="5" id="KW-1185">Reference proteome</keyword>
<dbReference type="EMBL" id="FOUP01000006">
    <property type="protein sequence ID" value="SFN75512.1"/>
    <property type="molecule type" value="Genomic_DNA"/>
</dbReference>
<feature type="domain" description="N-acetyltransferase" evidence="1">
    <location>
        <begin position="10"/>
        <end position="182"/>
    </location>
</feature>
<dbReference type="InterPro" id="IPR051531">
    <property type="entry name" value="N-acetyltransferase"/>
</dbReference>
<dbReference type="AlphaFoldDB" id="A0A1I5BLH8"/>